<name>J3NFB8_ORYBR</name>
<evidence type="ECO:0000256" key="1">
    <source>
        <dbReference type="SAM" id="MobiDB-lite"/>
    </source>
</evidence>
<feature type="region of interest" description="Disordered" evidence="1">
    <location>
        <begin position="30"/>
        <end position="89"/>
    </location>
</feature>
<protein>
    <submittedName>
        <fullName evidence="2">Uncharacterized protein</fullName>
    </submittedName>
</protein>
<accession>J3NFB8</accession>
<evidence type="ECO:0000313" key="2">
    <source>
        <dbReference type="EnsemblPlants" id="OB12G26760.1"/>
    </source>
</evidence>
<dbReference type="HOGENOM" id="CLU_2100668_0_0_1"/>
<dbReference type="Gramene" id="OB12G26760.1">
    <property type="protein sequence ID" value="OB12G26760.1"/>
    <property type="gene ID" value="OB12G26760"/>
</dbReference>
<sequence length="116" mass="13016">MMDKKDVIERKVIWDKYTPGINWKRARRERRQLTVEKKLGFGEEKSTATATQRHPVPSPPAAALPTSSLPVSATRVESSPPHGPPYALLYRLRPSSRPLPAVVLRPSPRPPLPPRP</sequence>
<reference evidence="2" key="2">
    <citation type="submission" date="2013-04" db="UniProtKB">
        <authorList>
            <consortium name="EnsemblPlants"/>
        </authorList>
    </citation>
    <scope>IDENTIFICATION</scope>
</reference>
<evidence type="ECO:0000313" key="3">
    <source>
        <dbReference type="Proteomes" id="UP000006038"/>
    </source>
</evidence>
<dbReference type="AlphaFoldDB" id="J3NFB8"/>
<feature type="compositionally biased region" description="Low complexity" evidence="1">
    <location>
        <begin position="63"/>
        <end position="73"/>
    </location>
</feature>
<dbReference type="Proteomes" id="UP000006038">
    <property type="component" value="Chromosome 12"/>
</dbReference>
<dbReference type="EnsemblPlants" id="OB12G26760.1">
    <property type="protein sequence ID" value="OB12G26760.1"/>
    <property type="gene ID" value="OB12G26760"/>
</dbReference>
<proteinExistence type="predicted"/>
<keyword evidence="3" id="KW-1185">Reference proteome</keyword>
<reference evidence="2" key="1">
    <citation type="journal article" date="2013" name="Nat. Commun.">
        <title>Whole-genome sequencing of Oryza brachyantha reveals mechanisms underlying Oryza genome evolution.</title>
        <authorList>
            <person name="Chen J."/>
            <person name="Huang Q."/>
            <person name="Gao D."/>
            <person name="Wang J."/>
            <person name="Lang Y."/>
            <person name="Liu T."/>
            <person name="Li B."/>
            <person name="Bai Z."/>
            <person name="Luis Goicoechea J."/>
            <person name="Liang C."/>
            <person name="Chen C."/>
            <person name="Zhang W."/>
            <person name="Sun S."/>
            <person name="Liao Y."/>
            <person name="Zhang X."/>
            <person name="Yang L."/>
            <person name="Song C."/>
            <person name="Wang M."/>
            <person name="Shi J."/>
            <person name="Liu G."/>
            <person name="Liu J."/>
            <person name="Zhou H."/>
            <person name="Zhou W."/>
            <person name="Yu Q."/>
            <person name="An N."/>
            <person name="Chen Y."/>
            <person name="Cai Q."/>
            <person name="Wang B."/>
            <person name="Liu B."/>
            <person name="Min J."/>
            <person name="Huang Y."/>
            <person name="Wu H."/>
            <person name="Li Z."/>
            <person name="Zhang Y."/>
            <person name="Yin Y."/>
            <person name="Song W."/>
            <person name="Jiang J."/>
            <person name="Jackson S.A."/>
            <person name="Wing R.A."/>
            <person name="Wang J."/>
            <person name="Chen M."/>
        </authorList>
    </citation>
    <scope>NUCLEOTIDE SEQUENCE [LARGE SCALE GENOMIC DNA]</scope>
    <source>
        <strain evidence="2">cv. IRGC 101232</strain>
    </source>
</reference>
<feature type="compositionally biased region" description="Basic and acidic residues" evidence="1">
    <location>
        <begin position="31"/>
        <end position="46"/>
    </location>
</feature>
<organism evidence="2">
    <name type="scientific">Oryza brachyantha</name>
    <name type="common">malo sina</name>
    <dbReference type="NCBI Taxonomy" id="4533"/>
    <lineage>
        <taxon>Eukaryota</taxon>
        <taxon>Viridiplantae</taxon>
        <taxon>Streptophyta</taxon>
        <taxon>Embryophyta</taxon>
        <taxon>Tracheophyta</taxon>
        <taxon>Spermatophyta</taxon>
        <taxon>Magnoliopsida</taxon>
        <taxon>Liliopsida</taxon>
        <taxon>Poales</taxon>
        <taxon>Poaceae</taxon>
        <taxon>BOP clade</taxon>
        <taxon>Oryzoideae</taxon>
        <taxon>Oryzeae</taxon>
        <taxon>Oryzinae</taxon>
        <taxon>Oryza</taxon>
    </lineage>
</organism>